<dbReference type="PROSITE" id="PS50213">
    <property type="entry name" value="FAS1"/>
    <property type="match status" value="1"/>
</dbReference>
<keyword evidence="1" id="KW-0732">Signal</keyword>
<accession>A0A327VYG7</accession>
<comment type="caution">
    <text evidence="3">The sequence shown here is derived from an EMBL/GenBank/DDBJ whole genome shotgun (WGS) entry which is preliminary data.</text>
</comment>
<dbReference type="SUPFAM" id="SSF82153">
    <property type="entry name" value="FAS1 domain"/>
    <property type="match status" value="1"/>
</dbReference>
<dbReference type="OrthoDB" id="654858at2"/>
<reference evidence="3 4" key="1">
    <citation type="submission" date="2018-06" db="EMBL/GenBank/DDBJ databases">
        <title>Genomic Encyclopedia of Archaeal and Bacterial Type Strains, Phase II (KMG-II): from individual species to whole genera.</title>
        <authorList>
            <person name="Goeker M."/>
        </authorList>
    </citation>
    <scope>NUCLEOTIDE SEQUENCE [LARGE SCALE GENOMIC DNA]</scope>
    <source>
        <strain evidence="3 4">DSM 29821</strain>
    </source>
</reference>
<evidence type="ECO:0000313" key="4">
    <source>
        <dbReference type="Proteomes" id="UP000249819"/>
    </source>
</evidence>
<dbReference type="EMBL" id="QLMA01000004">
    <property type="protein sequence ID" value="RAJ82009.1"/>
    <property type="molecule type" value="Genomic_DNA"/>
</dbReference>
<organism evidence="3 4">
    <name type="scientific">Chitinophaga dinghuensis</name>
    <dbReference type="NCBI Taxonomy" id="1539050"/>
    <lineage>
        <taxon>Bacteria</taxon>
        <taxon>Pseudomonadati</taxon>
        <taxon>Bacteroidota</taxon>
        <taxon>Chitinophagia</taxon>
        <taxon>Chitinophagales</taxon>
        <taxon>Chitinophagaceae</taxon>
        <taxon>Chitinophaga</taxon>
    </lineage>
</organism>
<feature type="domain" description="FAS1" evidence="2">
    <location>
        <begin position="41"/>
        <end position="209"/>
    </location>
</feature>
<evidence type="ECO:0000313" key="3">
    <source>
        <dbReference type="EMBL" id="RAJ82009.1"/>
    </source>
</evidence>
<dbReference type="Gene3D" id="2.30.180.10">
    <property type="entry name" value="FAS1 domain"/>
    <property type="match status" value="1"/>
</dbReference>
<dbReference type="PROSITE" id="PS51257">
    <property type="entry name" value="PROKAR_LIPOPROTEIN"/>
    <property type="match status" value="1"/>
</dbReference>
<dbReference type="InterPro" id="IPR036378">
    <property type="entry name" value="FAS1_dom_sf"/>
</dbReference>
<feature type="chain" id="PRO_5016320886" evidence="1">
    <location>
        <begin position="23"/>
        <end position="222"/>
    </location>
</feature>
<evidence type="ECO:0000259" key="2">
    <source>
        <dbReference type="PROSITE" id="PS50213"/>
    </source>
</evidence>
<dbReference type="Pfam" id="PF02469">
    <property type="entry name" value="Fasciclin"/>
    <property type="match status" value="1"/>
</dbReference>
<keyword evidence="4" id="KW-1185">Reference proteome</keyword>
<proteinExistence type="predicted"/>
<protein>
    <submittedName>
        <fullName evidence="3">Fasciclin domain-containing protein</fullName>
    </submittedName>
</protein>
<name>A0A327VYG7_9BACT</name>
<dbReference type="InterPro" id="IPR000782">
    <property type="entry name" value="FAS1_domain"/>
</dbReference>
<sequence length="222" mass="24834">MQKKVKISERIALLLLAVVLMASCQKDGGYLNYEKQPPQIDANVYDYLQSKKGVYDSMLVVVDRVGLKRILSNTRVTVFAITNSSFTAAVRNLNILRSKQGKNPLYLATLDDRNLDTLLCRYIVPGFYPTDSLAQYPDGYTTASLKYNGGANMQLYTESASGMAGGGPKYVIFSDTKGSFYINKWVRANTISMDTYLRNGVIHVLSGDHEFGFSEFINRFNN</sequence>
<feature type="signal peptide" evidence="1">
    <location>
        <begin position="1"/>
        <end position="22"/>
    </location>
</feature>
<dbReference type="RefSeq" id="WP_111592560.1">
    <property type="nucleotide sequence ID" value="NZ_QLMA01000004.1"/>
</dbReference>
<dbReference type="AlphaFoldDB" id="A0A327VYG7"/>
<gene>
    <name evidence="3" type="ORF">CLV59_104234</name>
</gene>
<dbReference type="Proteomes" id="UP000249819">
    <property type="component" value="Unassembled WGS sequence"/>
</dbReference>
<evidence type="ECO:0000256" key="1">
    <source>
        <dbReference type="SAM" id="SignalP"/>
    </source>
</evidence>